<dbReference type="AlphaFoldDB" id="A0A182XL11"/>
<dbReference type="PROSITE" id="PS00028">
    <property type="entry name" value="ZINC_FINGER_C2H2_1"/>
    <property type="match status" value="3"/>
</dbReference>
<dbReference type="SUPFAM" id="SSF57667">
    <property type="entry name" value="beta-beta-alpha zinc fingers"/>
    <property type="match status" value="2"/>
</dbReference>
<evidence type="ECO:0000256" key="3">
    <source>
        <dbReference type="ARBA" id="ARBA00022833"/>
    </source>
</evidence>
<feature type="compositionally biased region" description="Gly residues" evidence="5">
    <location>
        <begin position="74"/>
        <end position="88"/>
    </location>
</feature>
<evidence type="ECO:0000313" key="8">
    <source>
        <dbReference type="Proteomes" id="UP000076407"/>
    </source>
</evidence>
<name>A0A182XL11_ANOQN</name>
<feature type="domain" description="C2H2-type" evidence="6">
    <location>
        <begin position="284"/>
        <end position="311"/>
    </location>
</feature>
<protein>
    <recommendedName>
        <fullName evidence="6">C2H2-type domain-containing protein</fullName>
    </recommendedName>
</protein>
<feature type="domain" description="C2H2-type" evidence="6">
    <location>
        <begin position="312"/>
        <end position="340"/>
    </location>
</feature>
<dbReference type="EnsemblMetazoa" id="AQUA010556-RA">
    <property type="protein sequence ID" value="AQUA010556-PA"/>
    <property type="gene ID" value="AQUA010556"/>
</dbReference>
<dbReference type="Pfam" id="PF00096">
    <property type="entry name" value="zf-C2H2"/>
    <property type="match status" value="3"/>
</dbReference>
<evidence type="ECO:0000256" key="2">
    <source>
        <dbReference type="ARBA" id="ARBA00022771"/>
    </source>
</evidence>
<feature type="region of interest" description="Disordered" evidence="5">
    <location>
        <begin position="413"/>
        <end position="505"/>
    </location>
</feature>
<dbReference type="PANTHER" id="PTHR23235:SF177">
    <property type="entry name" value="C2H2-TYPE DOMAIN-CONTAINING PROTEIN"/>
    <property type="match status" value="1"/>
</dbReference>
<dbReference type="FunFam" id="3.30.160.60:FF:000929">
    <property type="entry name" value="Uncharacterized protein, isoform B"/>
    <property type="match status" value="1"/>
</dbReference>
<dbReference type="VEuPathDB" id="VectorBase:AQUA017803"/>
<dbReference type="Proteomes" id="UP000076407">
    <property type="component" value="Unassembled WGS sequence"/>
</dbReference>
<feature type="compositionally biased region" description="Low complexity" evidence="5">
    <location>
        <begin position="142"/>
        <end position="160"/>
    </location>
</feature>
<feature type="compositionally biased region" description="Acidic residues" evidence="5">
    <location>
        <begin position="494"/>
        <end position="505"/>
    </location>
</feature>
<evidence type="ECO:0000256" key="5">
    <source>
        <dbReference type="SAM" id="MobiDB-lite"/>
    </source>
</evidence>
<dbReference type="GO" id="GO:0000978">
    <property type="term" value="F:RNA polymerase II cis-regulatory region sequence-specific DNA binding"/>
    <property type="evidence" value="ECO:0007669"/>
    <property type="project" value="TreeGrafter"/>
</dbReference>
<sequence>MREKDHSPRKMLPSPKQGAVYPLLGLGSTLPAPFDLSLVNRSSSSNLLHQQQQQHQSLTEQPLDLRVERKKSSVGGGPGGGGGGGGGTSTSTSSDDETDPPRASSTDSKAGSNVIYFNDNNNNSNNNLNNNHSKQPSDGDKSPSPTNHNNNNNSSKYTNNNHINIKDEFRISSLANHSPGALFSGPPGLNPLMLEAIAKAGLPLPYRGSFLPPRSSASYDLQRLKEREALAVSLSQLRHNASNSGGGGGGGNVLNNNNANIINHNLPAGAGSTPAPHGKNKDRYACKFCGKVFPRSANLTRHLRTHTGEQPYKCRYCERSFSISSNLQRHVRNIHNKERPFKCALCERCFGQQTNLDRHLKKHEADAAGLGLGLDERLRAARRNSRGIPEDSYFEEIRSFMGKVTQLPIPLRLQHQQQQQQQQQQSPSSQSNAGGDSPYGRRSQTQQQHNDGHNDTHSSRSSTPSDEEPVSPAGGSIGSPQQDIQPDIKMETNNNEDGDEPLQVT</sequence>
<organism evidence="7 8">
    <name type="scientific">Anopheles quadriannulatus</name>
    <name type="common">Mosquito</name>
    <dbReference type="NCBI Taxonomy" id="34691"/>
    <lineage>
        <taxon>Eukaryota</taxon>
        <taxon>Metazoa</taxon>
        <taxon>Ecdysozoa</taxon>
        <taxon>Arthropoda</taxon>
        <taxon>Hexapoda</taxon>
        <taxon>Insecta</taxon>
        <taxon>Pterygota</taxon>
        <taxon>Neoptera</taxon>
        <taxon>Endopterygota</taxon>
        <taxon>Diptera</taxon>
        <taxon>Nematocera</taxon>
        <taxon>Culicoidea</taxon>
        <taxon>Culicidae</taxon>
        <taxon>Anophelinae</taxon>
        <taxon>Anopheles</taxon>
    </lineage>
</organism>
<evidence type="ECO:0000256" key="1">
    <source>
        <dbReference type="ARBA" id="ARBA00022723"/>
    </source>
</evidence>
<dbReference type="InterPro" id="IPR013087">
    <property type="entry name" value="Znf_C2H2_type"/>
</dbReference>
<evidence type="ECO:0000313" key="7">
    <source>
        <dbReference type="EnsemblMetazoa" id="AQUA010556-PA"/>
    </source>
</evidence>
<evidence type="ECO:0000259" key="6">
    <source>
        <dbReference type="PROSITE" id="PS50157"/>
    </source>
</evidence>
<reference evidence="7" key="1">
    <citation type="submission" date="2020-05" db="UniProtKB">
        <authorList>
            <consortium name="EnsemblMetazoa"/>
        </authorList>
    </citation>
    <scope>IDENTIFICATION</scope>
    <source>
        <strain evidence="7">SANGQUA</strain>
    </source>
</reference>
<dbReference type="FunFam" id="3.30.160.60:FF:000112">
    <property type="entry name" value="Mds1 and evi1 complex locus protein"/>
    <property type="match status" value="1"/>
</dbReference>
<dbReference type="SMART" id="SM00355">
    <property type="entry name" value="ZnF_C2H2"/>
    <property type="match status" value="3"/>
</dbReference>
<dbReference type="Gene3D" id="3.30.160.60">
    <property type="entry name" value="Classic Zinc Finger"/>
    <property type="match status" value="3"/>
</dbReference>
<feature type="domain" description="C2H2-type" evidence="6">
    <location>
        <begin position="341"/>
        <end position="368"/>
    </location>
</feature>
<feature type="region of interest" description="Disordered" evidence="5">
    <location>
        <begin position="1"/>
        <end position="27"/>
    </location>
</feature>
<dbReference type="PROSITE" id="PS50157">
    <property type="entry name" value="ZINC_FINGER_C2H2_2"/>
    <property type="match status" value="3"/>
</dbReference>
<keyword evidence="2 4" id="KW-0863">Zinc-finger</keyword>
<proteinExistence type="predicted"/>
<accession>A0A182XL11</accession>
<feature type="compositionally biased region" description="Low complexity" evidence="5">
    <location>
        <begin position="414"/>
        <end position="431"/>
    </location>
</feature>
<feature type="region of interest" description="Disordered" evidence="5">
    <location>
        <begin position="70"/>
        <end position="160"/>
    </location>
</feature>
<dbReference type="STRING" id="34691.A0A182XL11"/>
<dbReference type="FunFam" id="3.30.160.60:FF:000159">
    <property type="entry name" value="Mds1 and evi1 complex locus protein"/>
    <property type="match status" value="1"/>
</dbReference>
<evidence type="ECO:0000256" key="4">
    <source>
        <dbReference type="PROSITE-ProRule" id="PRU00042"/>
    </source>
</evidence>
<keyword evidence="1" id="KW-0479">Metal-binding</keyword>
<dbReference type="InterPro" id="IPR036236">
    <property type="entry name" value="Znf_C2H2_sf"/>
</dbReference>
<keyword evidence="8" id="KW-1185">Reference proteome</keyword>
<keyword evidence="3" id="KW-0862">Zinc</keyword>
<dbReference type="GO" id="GO:0008270">
    <property type="term" value="F:zinc ion binding"/>
    <property type="evidence" value="ECO:0007669"/>
    <property type="project" value="UniProtKB-KW"/>
</dbReference>
<dbReference type="PANTHER" id="PTHR23235">
    <property type="entry name" value="KRUEPPEL-LIKE TRANSCRIPTION FACTOR"/>
    <property type="match status" value="1"/>
</dbReference>
<dbReference type="GO" id="GO:0000981">
    <property type="term" value="F:DNA-binding transcription factor activity, RNA polymerase II-specific"/>
    <property type="evidence" value="ECO:0007669"/>
    <property type="project" value="TreeGrafter"/>
</dbReference>
<feature type="compositionally biased region" description="Low complexity" evidence="5">
    <location>
        <begin position="118"/>
        <end position="131"/>
    </location>
</feature>